<sequence>MRWLRGAVSGQKGLICHIVASDNNYTQTGCFSGRLRLSACCPHFGRGPGRPVRRRRTGCRGSTPARPSAVIGGPPALTSFPARALLRAGAAAVRE</sequence>
<gene>
    <name evidence="2" type="ORF">DESPIGER_1229</name>
</gene>
<reference evidence="3" key="1">
    <citation type="submission" date="2016-10" db="EMBL/GenBank/DDBJ databases">
        <authorList>
            <person name="Wegmann U."/>
        </authorList>
    </citation>
    <scope>NUCLEOTIDE SEQUENCE [LARGE SCALE GENOMIC DNA]</scope>
</reference>
<accession>A0A1K1LEE9</accession>
<proteinExistence type="predicted"/>
<evidence type="ECO:0000313" key="3">
    <source>
        <dbReference type="Proteomes" id="UP000186323"/>
    </source>
</evidence>
<dbReference type="KEGG" id="dpg:DESPIGER_1229"/>
<evidence type="ECO:0000313" key="2">
    <source>
        <dbReference type="EMBL" id="SFV73080.1"/>
    </source>
</evidence>
<feature type="region of interest" description="Disordered" evidence="1">
    <location>
        <begin position="48"/>
        <end position="73"/>
    </location>
</feature>
<dbReference type="EMBL" id="LT630450">
    <property type="protein sequence ID" value="SFV73080.1"/>
    <property type="molecule type" value="Genomic_DNA"/>
</dbReference>
<dbReference type="AlphaFoldDB" id="A0A1K1LEE9"/>
<name>A0A1K1LEE9_9BACT</name>
<protein>
    <submittedName>
        <fullName evidence="2">Uncharacterized protein</fullName>
    </submittedName>
</protein>
<dbReference type="Proteomes" id="UP000186323">
    <property type="component" value="Chromosome I"/>
</dbReference>
<organism evidence="2 3">
    <name type="scientific">Desulfovibrio piger</name>
    <dbReference type="NCBI Taxonomy" id="901"/>
    <lineage>
        <taxon>Bacteria</taxon>
        <taxon>Pseudomonadati</taxon>
        <taxon>Thermodesulfobacteriota</taxon>
        <taxon>Desulfovibrionia</taxon>
        <taxon>Desulfovibrionales</taxon>
        <taxon>Desulfovibrionaceae</taxon>
        <taxon>Desulfovibrio</taxon>
    </lineage>
</organism>
<evidence type="ECO:0000256" key="1">
    <source>
        <dbReference type="SAM" id="MobiDB-lite"/>
    </source>
</evidence>
<keyword evidence="3" id="KW-1185">Reference proteome</keyword>